<accession>A0ABY6ZMM5</accession>
<dbReference type="InterPro" id="IPR016181">
    <property type="entry name" value="Acyl_CoA_acyltransferase"/>
</dbReference>
<dbReference type="Pfam" id="PF00583">
    <property type="entry name" value="Acetyltransf_1"/>
    <property type="match status" value="1"/>
</dbReference>
<dbReference type="RefSeq" id="WP_268007261.1">
    <property type="nucleotide sequence ID" value="NZ_BSUT01000001.1"/>
</dbReference>
<name>A0ABY6ZMM5_9BACL</name>
<dbReference type="EMBL" id="CP104067">
    <property type="protein sequence ID" value="WAH43376.1"/>
    <property type="molecule type" value="Genomic_DNA"/>
</dbReference>
<dbReference type="Proteomes" id="UP001164761">
    <property type="component" value="Chromosome"/>
</dbReference>
<reference evidence="2" key="1">
    <citation type="submission" date="2022-08" db="EMBL/GenBank/DDBJ databases">
        <title>Alicyclobacillus fastidiosus DSM 17978, complete genome.</title>
        <authorList>
            <person name="Wang Q."/>
            <person name="Cai R."/>
            <person name="Wang Z."/>
        </authorList>
    </citation>
    <scope>NUCLEOTIDE SEQUENCE</scope>
    <source>
        <strain evidence="2">DSM 17978</strain>
    </source>
</reference>
<dbReference type="PROSITE" id="PS51186">
    <property type="entry name" value="GNAT"/>
    <property type="match status" value="1"/>
</dbReference>
<sequence>MEFHTAGDWNEQLWDALEGVYKQAFSHGRKNKSIVKRLLDSGDSFLHVGVEDSEIVAMALSAKLEHLNALLIDYLGVQEDRRRQGIGARFVDYITEWAVEHGYDGVVIEVESETEQEPDDHPNAKRIRFWEKCGFHITDYIHDYKVVPELYRAMYLNLTPTAQLPEQGEVLFPHIARYHKKAWGGE</sequence>
<evidence type="ECO:0000313" key="2">
    <source>
        <dbReference type="EMBL" id="WAH43376.1"/>
    </source>
</evidence>
<proteinExistence type="predicted"/>
<keyword evidence="3" id="KW-1185">Reference proteome</keyword>
<dbReference type="CDD" id="cd04301">
    <property type="entry name" value="NAT_SF"/>
    <property type="match status" value="1"/>
</dbReference>
<gene>
    <name evidence="2" type="ORF">NZD89_08295</name>
</gene>
<evidence type="ECO:0000313" key="3">
    <source>
        <dbReference type="Proteomes" id="UP001164761"/>
    </source>
</evidence>
<feature type="domain" description="N-acetyltransferase" evidence="1">
    <location>
        <begin position="1"/>
        <end position="157"/>
    </location>
</feature>
<protein>
    <submittedName>
        <fullName evidence="2">GNAT family N-acetyltransferase</fullName>
    </submittedName>
</protein>
<dbReference type="InterPro" id="IPR000182">
    <property type="entry name" value="GNAT_dom"/>
</dbReference>
<dbReference type="SUPFAM" id="SSF55729">
    <property type="entry name" value="Acyl-CoA N-acyltransferases (Nat)"/>
    <property type="match status" value="1"/>
</dbReference>
<dbReference type="Gene3D" id="3.40.630.30">
    <property type="match status" value="1"/>
</dbReference>
<organism evidence="2 3">
    <name type="scientific">Alicyclobacillus fastidiosus</name>
    <dbReference type="NCBI Taxonomy" id="392011"/>
    <lineage>
        <taxon>Bacteria</taxon>
        <taxon>Bacillati</taxon>
        <taxon>Bacillota</taxon>
        <taxon>Bacilli</taxon>
        <taxon>Bacillales</taxon>
        <taxon>Alicyclobacillaceae</taxon>
        <taxon>Alicyclobacillus</taxon>
    </lineage>
</organism>
<evidence type="ECO:0000259" key="1">
    <source>
        <dbReference type="PROSITE" id="PS51186"/>
    </source>
</evidence>